<proteinExistence type="predicted"/>
<accession>A0A9N8HV99</accession>
<protein>
    <submittedName>
        <fullName evidence="2">Uncharacterized protein</fullName>
    </submittedName>
</protein>
<name>A0A9N8HV99_9STRA</name>
<evidence type="ECO:0000313" key="2">
    <source>
        <dbReference type="EMBL" id="CAB9526030.1"/>
    </source>
</evidence>
<evidence type="ECO:0000256" key="1">
    <source>
        <dbReference type="SAM" id="MobiDB-lite"/>
    </source>
</evidence>
<dbReference type="Proteomes" id="UP001153069">
    <property type="component" value="Unassembled WGS sequence"/>
</dbReference>
<keyword evidence="3" id="KW-1185">Reference proteome</keyword>
<dbReference type="EMBL" id="CAICTM010001764">
    <property type="protein sequence ID" value="CAB9526030.1"/>
    <property type="molecule type" value="Genomic_DNA"/>
</dbReference>
<feature type="compositionally biased region" description="Basic and acidic residues" evidence="1">
    <location>
        <begin position="35"/>
        <end position="46"/>
    </location>
</feature>
<gene>
    <name evidence="2" type="ORF">SEMRO_1766_G296250.1</name>
</gene>
<feature type="region of interest" description="Disordered" evidence="1">
    <location>
        <begin position="1"/>
        <end position="46"/>
    </location>
</feature>
<reference evidence="2" key="1">
    <citation type="submission" date="2020-06" db="EMBL/GenBank/DDBJ databases">
        <authorList>
            <consortium name="Plant Systems Biology data submission"/>
        </authorList>
    </citation>
    <scope>NUCLEOTIDE SEQUENCE</scope>
    <source>
        <strain evidence="2">D6</strain>
    </source>
</reference>
<feature type="compositionally biased region" description="Basic and acidic residues" evidence="1">
    <location>
        <begin position="11"/>
        <end position="24"/>
    </location>
</feature>
<sequence length="223" mass="25317">MVPNNPTLAMAKEHLPQGDFDRKSRPVNSIPTGHEGNRNTRQKIDRTRLRQTRSLDRTHNASSTHATSNQRLRAMMEAKCNSPSAPPNTSTRPWNPHQSLSKLNGALYARINSSFSNLATALEHQEEGPLFEKEKAALSYTDRDIQSIIMEDEAFRNLKASLRQRGCITNNYLKENVHFYVRHVKQVRQRRALAAANGEGRKIRLRRQTRSLTPPRSKSNAAA</sequence>
<comment type="caution">
    <text evidence="2">The sequence shown here is derived from an EMBL/GenBank/DDBJ whole genome shotgun (WGS) entry which is preliminary data.</text>
</comment>
<feature type="region of interest" description="Disordered" evidence="1">
    <location>
        <begin position="198"/>
        <end position="223"/>
    </location>
</feature>
<evidence type="ECO:0000313" key="3">
    <source>
        <dbReference type="Proteomes" id="UP001153069"/>
    </source>
</evidence>
<feature type="compositionally biased region" description="Polar residues" evidence="1">
    <location>
        <begin position="210"/>
        <end position="223"/>
    </location>
</feature>
<organism evidence="2 3">
    <name type="scientific">Seminavis robusta</name>
    <dbReference type="NCBI Taxonomy" id="568900"/>
    <lineage>
        <taxon>Eukaryota</taxon>
        <taxon>Sar</taxon>
        <taxon>Stramenopiles</taxon>
        <taxon>Ochrophyta</taxon>
        <taxon>Bacillariophyta</taxon>
        <taxon>Bacillariophyceae</taxon>
        <taxon>Bacillariophycidae</taxon>
        <taxon>Naviculales</taxon>
        <taxon>Naviculaceae</taxon>
        <taxon>Seminavis</taxon>
    </lineage>
</organism>
<dbReference type="AlphaFoldDB" id="A0A9N8HV99"/>